<organism evidence="2 3">
    <name type="scientific">Penicillium subrubescens</name>
    <dbReference type="NCBI Taxonomy" id="1316194"/>
    <lineage>
        <taxon>Eukaryota</taxon>
        <taxon>Fungi</taxon>
        <taxon>Dikarya</taxon>
        <taxon>Ascomycota</taxon>
        <taxon>Pezizomycotina</taxon>
        <taxon>Eurotiomycetes</taxon>
        <taxon>Eurotiomycetidae</taxon>
        <taxon>Eurotiales</taxon>
        <taxon>Aspergillaceae</taxon>
        <taxon>Penicillium</taxon>
    </lineage>
</organism>
<protein>
    <submittedName>
        <fullName evidence="2">Uncharacterized protein</fullName>
    </submittedName>
</protein>
<evidence type="ECO:0000256" key="1">
    <source>
        <dbReference type="SAM" id="MobiDB-lite"/>
    </source>
</evidence>
<dbReference type="EMBL" id="MNBE01000625">
    <property type="protein sequence ID" value="OKP02527.1"/>
    <property type="molecule type" value="Genomic_DNA"/>
</dbReference>
<feature type="region of interest" description="Disordered" evidence="1">
    <location>
        <begin position="1"/>
        <end position="29"/>
    </location>
</feature>
<name>A0A1Q5TQQ8_9EURO</name>
<dbReference type="AlphaFoldDB" id="A0A1Q5TQQ8"/>
<proteinExistence type="predicted"/>
<keyword evidence="3" id="KW-1185">Reference proteome</keyword>
<sequence>MAAWGRIAAPERKLGQLPEREGPSSSSLLTSLNVQKIHYPGSTPIPSGKALFGTPVREIEYSRLGRPNTPPPPETVDTVRAGLSESWHPLYWDTAMTMTVLSHIPLRSAESLLSPLLMSE</sequence>
<accession>A0A1Q5TQQ8</accession>
<evidence type="ECO:0000313" key="3">
    <source>
        <dbReference type="Proteomes" id="UP000186955"/>
    </source>
</evidence>
<reference evidence="2 3" key="1">
    <citation type="submission" date="2016-10" db="EMBL/GenBank/DDBJ databases">
        <title>Genome sequence of the ascomycete fungus Penicillium subrubescens.</title>
        <authorList>
            <person name="De Vries R.P."/>
            <person name="Peng M."/>
            <person name="Dilokpimol A."/>
            <person name="Hilden K."/>
            <person name="Makela M.R."/>
            <person name="Grigoriev I."/>
            <person name="Riley R."/>
            <person name="Granchi Z."/>
        </authorList>
    </citation>
    <scope>NUCLEOTIDE SEQUENCE [LARGE SCALE GENOMIC DNA]</scope>
    <source>
        <strain evidence="2 3">CBS 132785</strain>
    </source>
</reference>
<feature type="compositionally biased region" description="Basic and acidic residues" evidence="1">
    <location>
        <begin position="9"/>
        <end position="22"/>
    </location>
</feature>
<gene>
    <name evidence="2" type="ORF">PENSUB_7060</name>
</gene>
<dbReference type="Proteomes" id="UP000186955">
    <property type="component" value="Unassembled WGS sequence"/>
</dbReference>
<evidence type="ECO:0000313" key="2">
    <source>
        <dbReference type="EMBL" id="OKP02527.1"/>
    </source>
</evidence>
<comment type="caution">
    <text evidence="2">The sequence shown here is derived from an EMBL/GenBank/DDBJ whole genome shotgun (WGS) entry which is preliminary data.</text>
</comment>